<evidence type="ECO:0000256" key="4">
    <source>
        <dbReference type="ARBA" id="ARBA00023274"/>
    </source>
</evidence>
<evidence type="ECO:0000256" key="5">
    <source>
        <dbReference type="HAMAP-Rule" id="MF_01371"/>
    </source>
</evidence>
<sequence>MAELKVTQVKSTIGNKRPARESVRSLGLKRIHHSVVVTDNAVNRGYIRTATHLLSVEELSAEGSDQS</sequence>
<keyword evidence="8" id="KW-1185">Reference proteome</keyword>
<dbReference type="SUPFAM" id="SSF55129">
    <property type="entry name" value="Ribosomal protein L30p/L7e"/>
    <property type="match status" value="1"/>
</dbReference>
<evidence type="ECO:0000313" key="8">
    <source>
        <dbReference type="Proteomes" id="UP000663801"/>
    </source>
</evidence>
<dbReference type="PIRSF" id="PIRSF002211">
    <property type="entry name" value="Ribosomal_L30_bac-type"/>
    <property type="match status" value="1"/>
</dbReference>
<dbReference type="Proteomes" id="UP000663801">
    <property type="component" value="Unassembled WGS sequence"/>
</dbReference>
<dbReference type="NCBIfam" id="TIGR01308">
    <property type="entry name" value="rpmD_bact"/>
    <property type="match status" value="1"/>
</dbReference>
<name>A0A939C1V9_9ACTN</name>
<organism evidence="7 8">
    <name type="scientific">Nakamurella flavida</name>
    <dbReference type="NCBI Taxonomy" id="363630"/>
    <lineage>
        <taxon>Bacteria</taxon>
        <taxon>Bacillati</taxon>
        <taxon>Actinomycetota</taxon>
        <taxon>Actinomycetes</taxon>
        <taxon>Nakamurellales</taxon>
        <taxon>Nakamurellaceae</taxon>
        <taxon>Nakamurella</taxon>
    </lineage>
</organism>
<keyword evidence="3 5" id="KW-0689">Ribosomal protein</keyword>
<dbReference type="GO" id="GO:0015934">
    <property type="term" value="C:large ribosomal subunit"/>
    <property type="evidence" value="ECO:0007669"/>
    <property type="project" value="InterPro"/>
</dbReference>
<comment type="similarity">
    <text evidence="1 5">Belongs to the universal ribosomal protein uL30 family.</text>
</comment>
<dbReference type="RefSeq" id="WP_205255947.1">
    <property type="nucleotide sequence ID" value="NZ_BAAAPV010000002.1"/>
</dbReference>
<comment type="subunit">
    <text evidence="2 5">Part of the 50S ribosomal subunit.</text>
</comment>
<evidence type="ECO:0000256" key="3">
    <source>
        <dbReference type="ARBA" id="ARBA00022980"/>
    </source>
</evidence>
<evidence type="ECO:0000313" key="7">
    <source>
        <dbReference type="EMBL" id="MBM9475875.1"/>
    </source>
</evidence>
<evidence type="ECO:0000256" key="1">
    <source>
        <dbReference type="ARBA" id="ARBA00007594"/>
    </source>
</evidence>
<reference evidence="7" key="1">
    <citation type="submission" date="2021-01" db="EMBL/GenBank/DDBJ databases">
        <title>KCTC 19127 draft genome.</title>
        <authorList>
            <person name="An D."/>
        </authorList>
    </citation>
    <scope>NUCLEOTIDE SEQUENCE</scope>
    <source>
        <strain evidence="7">KCTC 19127</strain>
    </source>
</reference>
<dbReference type="Pfam" id="PF00327">
    <property type="entry name" value="Ribosomal_L30"/>
    <property type="match status" value="1"/>
</dbReference>
<comment type="caution">
    <text evidence="7">The sequence shown here is derived from an EMBL/GenBank/DDBJ whole genome shotgun (WGS) entry which is preliminary data.</text>
</comment>
<evidence type="ECO:0000256" key="2">
    <source>
        <dbReference type="ARBA" id="ARBA00011838"/>
    </source>
</evidence>
<feature type="domain" description="Large ribosomal subunit protein uL30-like ferredoxin-like fold" evidence="6">
    <location>
        <begin position="4"/>
        <end position="53"/>
    </location>
</feature>
<accession>A0A939C1V9</accession>
<dbReference type="Gene3D" id="3.30.1390.20">
    <property type="entry name" value="Ribosomal protein L30, ferredoxin-like fold domain"/>
    <property type="match status" value="1"/>
</dbReference>
<dbReference type="EMBL" id="JAERWL010000005">
    <property type="protein sequence ID" value="MBM9475875.1"/>
    <property type="molecule type" value="Genomic_DNA"/>
</dbReference>
<dbReference type="InterPro" id="IPR036919">
    <property type="entry name" value="Ribo_uL30_ferredoxin-like_sf"/>
</dbReference>
<dbReference type="GO" id="GO:0006412">
    <property type="term" value="P:translation"/>
    <property type="evidence" value="ECO:0007669"/>
    <property type="project" value="UniProtKB-UniRule"/>
</dbReference>
<dbReference type="HAMAP" id="MF_01371_B">
    <property type="entry name" value="Ribosomal_uL30_B"/>
    <property type="match status" value="1"/>
</dbReference>
<protein>
    <recommendedName>
        <fullName evidence="5">Large ribosomal subunit protein uL30</fullName>
    </recommendedName>
</protein>
<proteinExistence type="inferred from homology"/>
<dbReference type="GO" id="GO:0003735">
    <property type="term" value="F:structural constituent of ribosome"/>
    <property type="evidence" value="ECO:0007669"/>
    <property type="project" value="InterPro"/>
</dbReference>
<dbReference type="InterPro" id="IPR016082">
    <property type="entry name" value="Ribosomal_uL30_ferredoxin-like"/>
</dbReference>
<dbReference type="CDD" id="cd01658">
    <property type="entry name" value="Ribosomal_L30"/>
    <property type="match status" value="1"/>
</dbReference>
<evidence type="ECO:0000259" key="6">
    <source>
        <dbReference type="Pfam" id="PF00327"/>
    </source>
</evidence>
<dbReference type="InterPro" id="IPR005996">
    <property type="entry name" value="Ribosomal_uL30_bac-type"/>
</dbReference>
<keyword evidence="4 5" id="KW-0687">Ribonucleoprotein</keyword>
<gene>
    <name evidence="5 7" type="primary">rpmD</name>
    <name evidence="7" type="ORF">JL107_05425</name>
</gene>
<dbReference type="AlphaFoldDB" id="A0A939C1V9"/>